<evidence type="ECO:0000256" key="3">
    <source>
        <dbReference type="ARBA" id="ARBA00023163"/>
    </source>
</evidence>
<dbReference type="AlphaFoldDB" id="V5ZEL7"/>
<dbReference type="PATRIC" id="fig|1496.842.peg.3747"/>
<reference evidence="4" key="1">
    <citation type="submission" date="2013-04" db="EMBL/GenBank/DDBJ databases">
        <authorList>
            <person name="Dingle K."/>
        </authorList>
    </citation>
    <scope>NUCLEOTIDE SEQUENCE</scope>
    <source>
        <strain evidence="4">Ox1485</strain>
    </source>
</reference>
<organism evidence="4">
    <name type="scientific">Clostridioides difficile</name>
    <name type="common">Peptoclostridium difficile</name>
    <dbReference type="NCBI Taxonomy" id="1496"/>
    <lineage>
        <taxon>Bacteria</taxon>
        <taxon>Bacillati</taxon>
        <taxon>Bacillota</taxon>
        <taxon>Clostridia</taxon>
        <taxon>Peptostreptococcales</taxon>
        <taxon>Peptostreptococcaceae</taxon>
        <taxon>Clostridioides</taxon>
    </lineage>
</organism>
<dbReference type="InterPro" id="IPR000835">
    <property type="entry name" value="HTH_MarR-typ"/>
</dbReference>
<dbReference type="GO" id="GO:0003700">
    <property type="term" value="F:DNA-binding transcription factor activity"/>
    <property type="evidence" value="ECO:0007669"/>
    <property type="project" value="InterPro"/>
</dbReference>
<accession>V5ZEL7</accession>
<keyword evidence="2" id="KW-0238">DNA-binding</keyword>
<dbReference type="EMBL" id="HG002395">
    <property type="protein sequence ID" value="CDF47226.1"/>
    <property type="molecule type" value="Genomic_DNA"/>
</dbReference>
<dbReference type="Gene3D" id="1.10.10.10">
    <property type="entry name" value="Winged helix-like DNA-binding domain superfamily/Winged helix DNA-binding domain"/>
    <property type="match status" value="1"/>
</dbReference>
<dbReference type="PROSITE" id="PS50995">
    <property type="entry name" value="HTH_MARR_2"/>
    <property type="match status" value="1"/>
</dbReference>
<sequence length="150" mass="17500">MKSSNFQDYNESTGLLFWQASMIWQRKIKEALQLYNLTHTQFVILAVIEELTEQKICVTQKKISDFSMIDVMTISSTVRLLEKKELICRLPSKTDTRANSLSNTKVGKETLSKAVKTVDKIDAEFFFENKQKNTDFQKDLLRLIRKNKEI</sequence>
<evidence type="ECO:0000256" key="2">
    <source>
        <dbReference type="ARBA" id="ARBA00023125"/>
    </source>
</evidence>
<dbReference type="PANTHER" id="PTHR42756">
    <property type="entry name" value="TRANSCRIPTIONAL REGULATOR, MARR"/>
    <property type="match status" value="1"/>
</dbReference>
<gene>
    <name evidence="4" type="primary">marR</name>
</gene>
<dbReference type="SUPFAM" id="SSF46785">
    <property type="entry name" value="Winged helix' DNA-binding domain"/>
    <property type="match status" value="1"/>
</dbReference>
<evidence type="ECO:0000313" key="4">
    <source>
        <dbReference type="EMBL" id="CDF47226.1"/>
    </source>
</evidence>
<keyword evidence="1" id="KW-0805">Transcription regulation</keyword>
<dbReference type="PANTHER" id="PTHR42756:SF1">
    <property type="entry name" value="TRANSCRIPTIONAL REPRESSOR OF EMRAB OPERON"/>
    <property type="match status" value="1"/>
</dbReference>
<dbReference type="Pfam" id="PF01047">
    <property type="entry name" value="MarR"/>
    <property type="match status" value="1"/>
</dbReference>
<protein>
    <submittedName>
        <fullName evidence="4">Multiple antibiotic resistance repressor, MARR, family transcription regulator</fullName>
    </submittedName>
</protein>
<dbReference type="InterPro" id="IPR036390">
    <property type="entry name" value="WH_DNA-bd_sf"/>
</dbReference>
<dbReference type="SMART" id="SM00347">
    <property type="entry name" value="HTH_MARR"/>
    <property type="match status" value="1"/>
</dbReference>
<reference evidence="4" key="2">
    <citation type="submission" date="2013-11" db="EMBL/GenBank/DDBJ databases">
        <title>Evolutionary History of the Clostridium difficile Pathogenicity Locus.</title>
        <authorList>
            <person name="Dingle K.E."/>
            <person name="Elliott B."/>
            <person name="Robinson E."/>
            <person name="Griffiths D."/>
            <person name="Eyre D.W."/>
            <person name="Stoesser N."/>
            <person name="Vaughan A."/>
            <person name="Golubchik T."/>
            <person name="Fawley W.N."/>
            <person name="Wilcox M.H."/>
            <person name="Peto T.E."/>
            <person name="Walker A.S."/>
            <person name="Riley T.V."/>
            <person name="Crook D.W."/>
            <person name="Didelot X."/>
        </authorList>
    </citation>
    <scope>NUCLEOTIDE SEQUENCE</scope>
    <source>
        <strain evidence="4">Ox1485</strain>
    </source>
</reference>
<keyword evidence="3" id="KW-0804">Transcription</keyword>
<dbReference type="GO" id="GO:0003677">
    <property type="term" value="F:DNA binding"/>
    <property type="evidence" value="ECO:0007669"/>
    <property type="project" value="UniProtKB-KW"/>
</dbReference>
<dbReference type="InterPro" id="IPR036388">
    <property type="entry name" value="WH-like_DNA-bd_sf"/>
</dbReference>
<evidence type="ECO:0000256" key="1">
    <source>
        <dbReference type="ARBA" id="ARBA00023015"/>
    </source>
</evidence>
<dbReference type="RefSeq" id="WP_022622011.1">
    <property type="nucleotide sequence ID" value="NZ_BIOW01000013.1"/>
</dbReference>
<proteinExistence type="predicted"/>
<name>V5ZEL7_CLODI</name>